<dbReference type="STRING" id="1236220.SAMN04488112_13213"/>
<dbReference type="OrthoDB" id="2991593at2"/>
<evidence type="ECO:0000256" key="2">
    <source>
        <dbReference type="SAM" id="Phobius"/>
    </source>
</evidence>
<dbReference type="AlphaFoldDB" id="A0A1G6RWP3"/>
<keyword evidence="2" id="KW-0472">Membrane</keyword>
<name>A0A1G6RWP3_9BACL</name>
<keyword evidence="2" id="KW-0812">Transmembrane</keyword>
<feature type="region of interest" description="Disordered" evidence="1">
    <location>
        <begin position="72"/>
        <end position="96"/>
    </location>
</feature>
<protein>
    <recommendedName>
        <fullName evidence="5">Class III signal peptide</fullName>
    </recommendedName>
</protein>
<evidence type="ECO:0000313" key="4">
    <source>
        <dbReference type="Proteomes" id="UP000199387"/>
    </source>
</evidence>
<evidence type="ECO:0000313" key="3">
    <source>
        <dbReference type="EMBL" id="SDD08831.1"/>
    </source>
</evidence>
<dbReference type="RefSeq" id="WP_091573149.1">
    <property type="nucleotide sequence ID" value="NZ_FMZA01000032.1"/>
</dbReference>
<proteinExistence type="predicted"/>
<keyword evidence="2" id="KW-1133">Transmembrane helix</keyword>
<evidence type="ECO:0000256" key="1">
    <source>
        <dbReference type="SAM" id="MobiDB-lite"/>
    </source>
</evidence>
<gene>
    <name evidence="3" type="ORF">SAMN04488112_13213</name>
</gene>
<dbReference type="Proteomes" id="UP000199387">
    <property type="component" value="Unassembled WGS sequence"/>
</dbReference>
<feature type="transmembrane region" description="Helical" evidence="2">
    <location>
        <begin position="32"/>
        <end position="53"/>
    </location>
</feature>
<sequence>MDNKMKWKLRWTSVKEYLPTMKPLKSRKGSPTLEYVVIIAVGAAFAALLLQAFKGDGKDSVGGMLKQKVIDTVEKSGNVEKTNGNGDDNKEEKPEG</sequence>
<feature type="compositionally biased region" description="Basic and acidic residues" evidence="1">
    <location>
        <begin position="87"/>
        <end position="96"/>
    </location>
</feature>
<dbReference type="EMBL" id="FMZA01000032">
    <property type="protein sequence ID" value="SDD08831.1"/>
    <property type="molecule type" value="Genomic_DNA"/>
</dbReference>
<organism evidence="3 4">
    <name type="scientific">Melghirimyces thermohalophilus</name>
    <dbReference type="NCBI Taxonomy" id="1236220"/>
    <lineage>
        <taxon>Bacteria</taxon>
        <taxon>Bacillati</taxon>
        <taxon>Bacillota</taxon>
        <taxon>Bacilli</taxon>
        <taxon>Bacillales</taxon>
        <taxon>Thermoactinomycetaceae</taxon>
        <taxon>Melghirimyces</taxon>
    </lineage>
</organism>
<reference evidence="3 4" key="1">
    <citation type="submission" date="2016-10" db="EMBL/GenBank/DDBJ databases">
        <authorList>
            <person name="de Groot N.N."/>
        </authorList>
    </citation>
    <scope>NUCLEOTIDE SEQUENCE [LARGE SCALE GENOMIC DNA]</scope>
    <source>
        <strain evidence="3 4">DSM 45514</strain>
    </source>
</reference>
<evidence type="ECO:0008006" key="5">
    <source>
        <dbReference type="Google" id="ProtNLM"/>
    </source>
</evidence>
<keyword evidence="4" id="KW-1185">Reference proteome</keyword>
<accession>A0A1G6RWP3</accession>